<keyword evidence="1" id="KW-1133">Transmembrane helix</keyword>
<dbReference type="InterPro" id="IPR021830">
    <property type="entry name" value="DUF3422"/>
</dbReference>
<feature type="transmembrane region" description="Helical" evidence="1">
    <location>
        <begin position="369"/>
        <end position="389"/>
    </location>
</feature>
<dbReference type="EMBL" id="CP048029">
    <property type="protein sequence ID" value="QIK37241.1"/>
    <property type="molecule type" value="Genomic_DNA"/>
</dbReference>
<dbReference type="AlphaFoldDB" id="A0A6G7VB49"/>
<keyword evidence="1" id="KW-0472">Membrane</keyword>
<protein>
    <submittedName>
        <fullName evidence="2">DUF3422 domain-containing protein</fullName>
    </submittedName>
</protein>
<organism evidence="2 3">
    <name type="scientific">Caldichromatium japonicum</name>
    <dbReference type="NCBI Taxonomy" id="2699430"/>
    <lineage>
        <taxon>Bacteria</taxon>
        <taxon>Pseudomonadati</taxon>
        <taxon>Pseudomonadota</taxon>
        <taxon>Gammaproteobacteria</taxon>
        <taxon>Chromatiales</taxon>
        <taxon>Chromatiaceae</taxon>
        <taxon>Caldichromatium</taxon>
    </lineage>
</organism>
<proteinExistence type="predicted"/>
<dbReference type="Pfam" id="PF11902">
    <property type="entry name" value="DUF3422"/>
    <property type="match status" value="1"/>
</dbReference>
<evidence type="ECO:0000256" key="1">
    <source>
        <dbReference type="SAM" id="Phobius"/>
    </source>
</evidence>
<feature type="transmembrane region" description="Helical" evidence="1">
    <location>
        <begin position="401"/>
        <end position="420"/>
    </location>
</feature>
<accession>A0A6G7VB49</accession>
<dbReference type="RefSeq" id="WP_166270010.1">
    <property type="nucleotide sequence ID" value="NZ_CP048029.1"/>
</dbReference>
<evidence type="ECO:0000313" key="2">
    <source>
        <dbReference type="EMBL" id="QIK37241.1"/>
    </source>
</evidence>
<name>A0A6G7VB49_9GAMM</name>
<evidence type="ECO:0000313" key="3">
    <source>
        <dbReference type="Proteomes" id="UP000502699"/>
    </source>
</evidence>
<reference evidence="3" key="1">
    <citation type="submission" date="2020-01" db="EMBL/GenBank/DDBJ databases">
        <title>Caldichromatium gen. nov., sp. nov., a thermophilic purple sulfur bacterium member of the family Chromatiaceae isolated from Nakabusa hot spring, Japan.</title>
        <authorList>
            <person name="Saini M.K."/>
            <person name="Hanada S."/>
            <person name="Tank M."/>
        </authorList>
    </citation>
    <scope>NUCLEOTIDE SEQUENCE [LARGE SCALE GENOMIC DNA]</scope>
    <source>
        <strain evidence="3">No.7</strain>
    </source>
</reference>
<dbReference type="Proteomes" id="UP000502699">
    <property type="component" value="Chromosome"/>
</dbReference>
<gene>
    <name evidence="2" type="ORF">GWK36_03705</name>
</gene>
<sequence length="436" mass="48620">MSLTLREHPLRHQLVAELHVRTYIPLQAPARLSHLVSVCGERGSGRNVSHLQELLKRYGVSQPAQVGQHHQTRLGDLYLLWERHTEFVSYTFALPGPFEHPFAEPVIGRLPADWLAAIPGEILVASSLAISPASRPLHTLDELNELFEGNSVIGSEVVGGLARAYSDMRIHADGFSYILLHDQGLTSNQTGRLAKRLFEISTYRAMALLGLPLAREANPCLSEAERRLVAVSSRMAFQDERSEEIPEGELLAELTDLAAEIEAVAARTNYRFEATRAYYALVMQRLEQLRQRRIEGLQTFSEFLEARLTPAAATCESTAKRQQDLAERAARLIRLLHARVEVELHKQNRSLLASMNRHSRLQLRLQETVEGLSVIAIGYYSVGLVGYLFEALESAGMMRDAAAATGLAAPVVVLLVWVGIQRLKERLLRAPFSSLD</sequence>
<dbReference type="KEGG" id="cjap:GWK36_03705"/>
<keyword evidence="1" id="KW-0812">Transmembrane</keyword>
<keyword evidence="3" id="KW-1185">Reference proteome</keyword>